<feature type="chain" id="PRO_5026914523" description="4Fe-4S ferredoxin-type domain-containing protein" evidence="2">
    <location>
        <begin position="26"/>
        <end position="246"/>
    </location>
</feature>
<dbReference type="InterPro" id="IPR017896">
    <property type="entry name" value="4Fe4S_Fe-S-bd"/>
</dbReference>
<accession>A0A6N3CXL4</accession>
<sequence>MNLRKKLLAGFLCLAIVGLAGCSQKADDKKEETNNTQTTEQAKDDSNKEEKKEEKKADEVNGVSLDNPIKVDKEAKKITVLSSVNGKYFTENTRHASVNTEGSNGAKSVLTAYATPEDFYNALIEIGAKPGENMTPDNAAETHVEGSKIGATVTWEGAGKDYDINEVITDSNGKKIDFRFGGNLERAKNKKTGCLTCLDSCPVGIISNTTYTNGAVEKRNEVKFTGNPDVLPEDGTYVAVTYTLED</sequence>
<proteinExistence type="predicted"/>
<dbReference type="PROSITE" id="PS51379">
    <property type="entry name" value="4FE4S_FER_2"/>
    <property type="match status" value="1"/>
</dbReference>
<feature type="compositionally biased region" description="Basic and acidic residues" evidence="1">
    <location>
        <begin position="41"/>
        <end position="59"/>
    </location>
</feature>
<keyword evidence="2" id="KW-0732">Signal</keyword>
<feature type="signal peptide" evidence="2">
    <location>
        <begin position="1"/>
        <end position="25"/>
    </location>
</feature>
<feature type="domain" description="4Fe-4S ferredoxin-type" evidence="3">
    <location>
        <begin position="182"/>
        <end position="211"/>
    </location>
</feature>
<evidence type="ECO:0000313" key="4">
    <source>
        <dbReference type="EMBL" id="VYU20404.1"/>
    </source>
</evidence>
<feature type="region of interest" description="Disordered" evidence="1">
    <location>
        <begin position="25"/>
        <end position="60"/>
    </location>
</feature>
<protein>
    <recommendedName>
        <fullName evidence="3">4Fe-4S ferredoxin-type domain-containing protein</fullName>
    </recommendedName>
</protein>
<organism evidence="4">
    <name type="scientific">Finegoldia magna</name>
    <name type="common">Peptostreptococcus magnus</name>
    <dbReference type="NCBI Taxonomy" id="1260"/>
    <lineage>
        <taxon>Bacteria</taxon>
        <taxon>Bacillati</taxon>
        <taxon>Bacillota</taxon>
        <taxon>Tissierellia</taxon>
        <taxon>Tissierellales</taxon>
        <taxon>Peptoniphilaceae</taxon>
        <taxon>Finegoldia</taxon>
    </lineage>
</organism>
<name>A0A6N3CXL4_FINMA</name>
<evidence type="ECO:0000259" key="3">
    <source>
        <dbReference type="PROSITE" id="PS51379"/>
    </source>
</evidence>
<reference evidence="4" key="1">
    <citation type="submission" date="2019-11" db="EMBL/GenBank/DDBJ databases">
        <authorList>
            <person name="Feng L."/>
        </authorList>
    </citation>
    <scope>NUCLEOTIDE SEQUENCE</scope>
    <source>
        <strain evidence="4">FmagnaLFYP121</strain>
    </source>
</reference>
<dbReference type="EMBL" id="CACRTP010000022">
    <property type="protein sequence ID" value="VYU20404.1"/>
    <property type="molecule type" value="Genomic_DNA"/>
</dbReference>
<evidence type="ECO:0000256" key="2">
    <source>
        <dbReference type="SAM" id="SignalP"/>
    </source>
</evidence>
<dbReference type="AlphaFoldDB" id="A0A6N3CXL4"/>
<dbReference type="RefSeq" id="WP_156850183.1">
    <property type="nucleotide sequence ID" value="NZ_CACRTP010000022.1"/>
</dbReference>
<dbReference type="InterPro" id="IPR047750">
    <property type="entry name" value="YdjY-like"/>
</dbReference>
<dbReference type="NCBIfam" id="NF040466">
    <property type="entry name" value="ydjY_domain"/>
    <property type="match status" value="1"/>
</dbReference>
<gene>
    <name evidence="4" type="ORF">FMLFYP121_01585</name>
</gene>
<dbReference type="PROSITE" id="PS51257">
    <property type="entry name" value="PROKAR_LIPOPROTEIN"/>
    <property type="match status" value="1"/>
</dbReference>
<evidence type="ECO:0000256" key="1">
    <source>
        <dbReference type="SAM" id="MobiDB-lite"/>
    </source>
</evidence>